<evidence type="ECO:0000256" key="3">
    <source>
        <dbReference type="ARBA" id="ARBA00010631"/>
    </source>
</evidence>
<dbReference type="GO" id="GO:0032259">
    <property type="term" value="P:methylation"/>
    <property type="evidence" value="ECO:0007669"/>
    <property type="project" value="UniProtKB-KW"/>
</dbReference>
<evidence type="ECO:0000256" key="1">
    <source>
        <dbReference type="ARBA" id="ARBA00002096"/>
    </source>
</evidence>
<evidence type="ECO:0000256" key="11">
    <source>
        <dbReference type="ARBA" id="ARBA00048134"/>
    </source>
</evidence>
<dbReference type="Proteomes" id="UP000063434">
    <property type="component" value="Unassembled WGS sequence"/>
</dbReference>
<feature type="transmembrane region" description="Helical" evidence="12">
    <location>
        <begin position="12"/>
        <end position="35"/>
    </location>
</feature>
<dbReference type="PATRIC" id="fig|294.195.peg.212"/>
<name>A0A109LAP6_PSEFL</name>
<evidence type="ECO:0000256" key="8">
    <source>
        <dbReference type="ARBA" id="ARBA00022692"/>
    </source>
</evidence>
<comment type="catalytic activity">
    <reaction evidence="11">
        <text>methanethiol + S-adenosyl-L-methionine = dimethyl sulfide + S-adenosyl-L-homocysteine + H(+)</text>
        <dbReference type="Rhea" id="RHEA:50428"/>
        <dbReference type="ChEBI" id="CHEBI:15378"/>
        <dbReference type="ChEBI" id="CHEBI:16007"/>
        <dbReference type="ChEBI" id="CHEBI:17437"/>
        <dbReference type="ChEBI" id="CHEBI:57856"/>
        <dbReference type="ChEBI" id="CHEBI:59789"/>
        <dbReference type="EC" id="2.1.1.334"/>
    </reaction>
</comment>
<dbReference type="PANTHER" id="PTHR31040:SF1">
    <property type="entry name" value="NURIM"/>
    <property type="match status" value="1"/>
</dbReference>
<evidence type="ECO:0000256" key="2">
    <source>
        <dbReference type="ARBA" id="ARBA00004141"/>
    </source>
</evidence>
<dbReference type="EC" id="2.1.1.334" evidence="4"/>
<feature type="transmembrane region" description="Helical" evidence="12">
    <location>
        <begin position="55"/>
        <end position="72"/>
    </location>
</feature>
<evidence type="ECO:0000256" key="5">
    <source>
        <dbReference type="ARBA" id="ARBA00022603"/>
    </source>
</evidence>
<keyword evidence="8 12" id="KW-0812">Transmembrane</keyword>
<dbReference type="InterPro" id="IPR033580">
    <property type="entry name" value="Nurim-like"/>
</dbReference>
<keyword evidence="9 12" id="KW-1133">Transmembrane helix</keyword>
<keyword evidence="10 12" id="KW-0472">Membrane</keyword>
<evidence type="ECO:0000256" key="7">
    <source>
        <dbReference type="ARBA" id="ARBA00022691"/>
    </source>
</evidence>
<keyword evidence="6" id="KW-0808">Transferase</keyword>
<feature type="transmembrane region" description="Helical" evidence="12">
    <location>
        <begin position="131"/>
        <end position="158"/>
    </location>
</feature>
<evidence type="ECO:0000313" key="13">
    <source>
        <dbReference type="EMBL" id="KWV84100.1"/>
    </source>
</evidence>
<comment type="caution">
    <text evidence="13">The sequence shown here is derived from an EMBL/GenBank/DDBJ whole genome shotgun (WGS) entry which is preliminary data.</text>
</comment>
<comment type="similarity">
    <text evidence="3">Belongs to the nurim family.</text>
</comment>
<dbReference type="RefSeq" id="WP_060765628.1">
    <property type="nucleotide sequence ID" value="NZ_LCYC01000003.1"/>
</dbReference>
<proteinExistence type="inferred from homology"/>
<dbReference type="InterPro" id="IPR054700">
    <property type="entry name" value="MddA"/>
</dbReference>
<dbReference type="AlphaFoldDB" id="A0A109LAP6"/>
<protein>
    <recommendedName>
        <fullName evidence="4">methanethiol S-methyltransferase</fullName>
        <ecNumber evidence="4">2.1.1.334</ecNumber>
    </recommendedName>
</protein>
<gene>
    <name evidence="13" type="ORF">PFL603g_00198</name>
</gene>
<evidence type="ECO:0000256" key="12">
    <source>
        <dbReference type="SAM" id="Phobius"/>
    </source>
</evidence>
<sequence length="255" mass="29371">MKRQPPSYNFTARLISLVYSTCCYLVFLFTLLYMMGFVGAVVVPKHIDSGARIDWALALLINASLIVVFGVQHSAMARKRFKRWMAVFALAAVERSTYVLLSSLMLALLFWQWRPITHTVWAVDAAWAKALLTGLFWLGWGIVVLATFLISHFELFGLKQAIDRWHNAPPSGLTFRTPLLYKVVRHPLYLGFLIAFWATPHMTVGHLLFALGMSVYLFIGARFEERDLVALFGERYRRYQREVGMVVPRLNRPRR</sequence>
<organism evidence="13 14">
    <name type="scientific">Pseudomonas fluorescens</name>
    <dbReference type="NCBI Taxonomy" id="294"/>
    <lineage>
        <taxon>Bacteria</taxon>
        <taxon>Pseudomonadati</taxon>
        <taxon>Pseudomonadota</taxon>
        <taxon>Gammaproteobacteria</taxon>
        <taxon>Pseudomonadales</taxon>
        <taxon>Pseudomonadaceae</taxon>
        <taxon>Pseudomonas</taxon>
    </lineage>
</organism>
<evidence type="ECO:0000256" key="4">
    <source>
        <dbReference type="ARBA" id="ARBA00012149"/>
    </source>
</evidence>
<comment type="subcellular location">
    <subcellularLocation>
        <location evidence="2">Membrane</location>
        <topology evidence="2">Multi-pass membrane protein</topology>
    </subcellularLocation>
</comment>
<evidence type="ECO:0000256" key="6">
    <source>
        <dbReference type="ARBA" id="ARBA00022679"/>
    </source>
</evidence>
<reference evidence="13 14" key="1">
    <citation type="submission" date="2015-05" db="EMBL/GenBank/DDBJ databases">
        <title>A genomic and transcriptomic approach to investigate the blue pigment phenotype in Pseudomonas fluorescens.</title>
        <authorList>
            <person name="Andreani N.A."/>
            <person name="Cardazzo B."/>
        </authorList>
    </citation>
    <scope>NUCLEOTIDE SEQUENCE [LARGE SCALE GENOMIC DNA]</scope>
    <source>
        <strain evidence="13 14">Ps_40</strain>
    </source>
</reference>
<keyword evidence="5" id="KW-0489">Methyltransferase</keyword>
<dbReference type="GO" id="GO:0008168">
    <property type="term" value="F:methyltransferase activity"/>
    <property type="evidence" value="ECO:0007669"/>
    <property type="project" value="UniProtKB-KW"/>
</dbReference>
<dbReference type="NCBIfam" id="NF045656">
    <property type="entry name" value="MeththiolMtaseMddA"/>
    <property type="match status" value="1"/>
</dbReference>
<dbReference type="EMBL" id="LCYC01000003">
    <property type="protein sequence ID" value="KWV84100.1"/>
    <property type="molecule type" value="Genomic_DNA"/>
</dbReference>
<accession>A0A109LAP6</accession>
<evidence type="ECO:0000313" key="14">
    <source>
        <dbReference type="Proteomes" id="UP000063434"/>
    </source>
</evidence>
<keyword evidence="7" id="KW-0949">S-adenosyl-L-methionine</keyword>
<dbReference type="Gene3D" id="1.20.120.1630">
    <property type="match status" value="1"/>
</dbReference>
<dbReference type="GO" id="GO:0016020">
    <property type="term" value="C:membrane"/>
    <property type="evidence" value="ECO:0007669"/>
    <property type="project" value="UniProtKB-SubCell"/>
</dbReference>
<comment type="function">
    <text evidence="1">Catalyzes the methylation of methanethiol (MeSH) to yield dimethylsulphide (DMS).</text>
</comment>
<dbReference type="PANTHER" id="PTHR31040">
    <property type="entry name" value="NURIM"/>
    <property type="match status" value="1"/>
</dbReference>
<evidence type="ECO:0000256" key="10">
    <source>
        <dbReference type="ARBA" id="ARBA00023136"/>
    </source>
</evidence>
<evidence type="ECO:0000256" key="9">
    <source>
        <dbReference type="ARBA" id="ARBA00022989"/>
    </source>
</evidence>
<feature type="transmembrane region" description="Helical" evidence="12">
    <location>
        <begin position="84"/>
        <end position="111"/>
    </location>
</feature>